<evidence type="ECO:0000256" key="3">
    <source>
        <dbReference type="ARBA" id="ARBA00022617"/>
    </source>
</evidence>
<dbReference type="PRINTS" id="PR00385">
    <property type="entry name" value="P450"/>
</dbReference>
<evidence type="ECO:0000256" key="1">
    <source>
        <dbReference type="ARBA" id="ARBA00001971"/>
    </source>
</evidence>
<evidence type="ECO:0000256" key="6">
    <source>
        <dbReference type="ARBA" id="ARBA00023004"/>
    </source>
</evidence>
<evidence type="ECO:0000256" key="9">
    <source>
        <dbReference type="SAM" id="Phobius"/>
    </source>
</evidence>
<sequence length="501" mass="57152">MPDLQASIPWTVALAVVGYAVTRLLYNLFLHPLRHFPGPWWAACSHLHEFYFDVIQRGMFMWEIERMHQKYGPIVRINPREIHISDPTFYNEIYAGGSRRRHKDPQFTPVFSAPMSMVATADHDHHRFRRSILNSFFSKRGVLQLEPLIQQKVDKLVSRFAAAHDDGQVIATEDAYAALTADVISFYSYGQSFDYLDHPTFNSDVRRGVNGMTHVVHFNRFFPFLLGGLRSIPLELVRKVQPYAALVIDLRNTLQRMASNSLNAHETKGSRMTIFGAMNKEEILAVERSIDRLTDEAQILIAAGTETTARVLVVLTYYLCLHPDVLLRLRKELAKLGTDQPNWTDLESVPYLRAVINEGLRMSIGLTMRLPRIAPDEDLVYKNWVIPRGTPMSSSSYLIAMNSDLFPEPKTFNPNRWLEAADRGENLAQFLTNFTKGSRSCLGINLAYAELYLTTAAVVRRLDLELCDTAIENIWPHRDFGVAFTKEDSFGVQVAVTKVWN</sequence>
<dbReference type="InterPro" id="IPR002401">
    <property type="entry name" value="Cyt_P450_E_grp-I"/>
</dbReference>
<evidence type="ECO:0000256" key="2">
    <source>
        <dbReference type="ARBA" id="ARBA00010617"/>
    </source>
</evidence>
<comment type="cofactor">
    <cofactor evidence="1 8">
        <name>heme</name>
        <dbReference type="ChEBI" id="CHEBI:30413"/>
    </cofactor>
</comment>
<feature type="transmembrane region" description="Helical" evidence="9">
    <location>
        <begin position="6"/>
        <end position="26"/>
    </location>
</feature>
<keyword evidence="7" id="KW-0503">Monooxygenase</keyword>
<evidence type="ECO:0000313" key="10">
    <source>
        <dbReference type="EMBL" id="OOF99299.1"/>
    </source>
</evidence>
<dbReference type="EMBL" id="KV907495">
    <property type="protein sequence ID" value="OOF99299.1"/>
    <property type="molecule type" value="Genomic_DNA"/>
</dbReference>
<keyword evidence="9" id="KW-1133">Transmembrane helix</keyword>
<keyword evidence="4 8" id="KW-0479">Metal-binding</keyword>
<evidence type="ECO:0000256" key="5">
    <source>
        <dbReference type="ARBA" id="ARBA00023002"/>
    </source>
</evidence>
<dbReference type="Proteomes" id="UP000188318">
    <property type="component" value="Unassembled WGS sequence"/>
</dbReference>
<dbReference type="Gene3D" id="1.10.630.10">
    <property type="entry name" value="Cytochrome P450"/>
    <property type="match status" value="1"/>
</dbReference>
<dbReference type="Pfam" id="PF00067">
    <property type="entry name" value="p450"/>
    <property type="match status" value="1"/>
</dbReference>
<dbReference type="InterPro" id="IPR050121">
    <property type="entry name" value="Cytochrome_P450_monoxygenase"/>
</dbReference>
<dbReference type="OMA" id="VIPEAWL"/>
<dbReference type="PANTHER" id="PTHR24305">
    <property type="entry name" value="CYTOCHROME P450"/>
    <property type="match status" value="1"/>
</dbReference>
<dbReference type="CDD" id="cd11062">
    <property type="entry name" value="CYP58-like"/>
    <property type="match status" value="1"/>
</dbReference>
<accession>A0A1R3RXS5</accession>
<keyword evidence="9" id="KW-0472">Membrane</keyword>
<keyword evidence="9" id="KW-0812">Transmembrane</keyword>
<keyword evidence="11" id="KW-1185">Reference proteome</keyword>
<keyword evidence="3 8" id="KW-0349">Heme</keyword>
<name>A0A1R3RXS5_ASPC5</name>
<dbReference type="STRING" id="602072.A0A1R3RXS5"/>
<keyword evidence="6 8" id="KW-0408">Iron</keyword>
<evidence type="ECO:0000256" key="4">
    <source>
        <dbReference type="ARBA" id="ARBA00022723"/>
    </source>
</evidence>
<gene>
    <name evidence="10" type="ORF">ASPCADRAFT_204932</name>
</gene>
<dbReference type="PANTHER" id="PTHR24305:SF157">
    <property type="entry name" value="N-ACETYLTRYPTOPHAN 6-HYDROXYLASE IVOC-RELATED"/>
    <property type="match status" value="1"/>
</dbReference>
<evidence type="ECO:0000256" key="8">
    <source>
        <dbReference type="PIRSR" id="PIRSR602401-1"/>
    </source>
</evidence>
<dbReference type="AlphaFoldDB" id="A0A1R3RXS5"/>
<proteinExistence type="inferred from homology"/>
<dbReference type="GO" id="GO:0004497">
    <property type="term" value="F:monooxygenase activity"/>
    <property type="evidence" value="ECO:0007669"/>
    <property type="project" value="UniProtKB-KW"/>
</dbReference>
<evidence type="ECO:0000313" key="11">
    <source>
        <dbReference type="Proteomes" id="UP000188318"/>
    </source>
</evidence>
<organism evidence="10 11">
    <name type="scientific">Aspergillus carbonarius (strain ITEM 5010)</name>
    <dbReference type="NCBI Taxonomy" id="602072"/>
    <lineage>
        <taxon>Eukaryota</taxon>
        <taxon>Fungi</taxon>
        <taxon>Dikarya</taxon>
        <taxon>Ascomycota</taxon>
        <taxon>Pezizomycotina</taxon>
        <taxon>Eurotiomycetes</taxon>
        <taxon>Eurotiomycetidae</taxon>
        <taxon>Eurotiales</taxon>
        <taxon>Aspergillaceae</taxon>
        <taxon>Aspergillus</taxon>
        <taxon>Aspergillus subgen. Circumdati</taxon>
    </lineage>
</organism>
<keyword evidence="5" id="KW-0560">Oxidoreductase</keyword>
<evidence type="ECO:0008006" key="12">
    <source>
        <dbReference type="Google" id="ProtNLM"/>
    </source>
</evidence>
<dbReference type="GO" id="GO:0016705">
    <property type="term" value="F:oxidoreductase activity, acting on paired donors, with incorporation or reduction of molecular oxygen"/>
    <property type="evidence" value="ECO:0007669"/>
    <property type="project" value="InterPro"/>
</dbReference>
<evidence type="ECO:0000256" key="7">
    <source>
        <dbReference type="ARBA" id="ARBA00023033"/>
    </source>
</evidence>
<dbReference type="GO" id="GO:0020037">
    <property type="term" value="F:heme binding"/>
    <property type="evidence" value="ECO:0007669"/>
    <property type="project" value="InterPro"/>
</dbReference>
<feature type="binding site" description="axial binding residue" evidence="8">
    <location>
        <position position="441"/>
    </location>
    <ligand>
        <name>heme</name>
        <dbReference type="ChEBI" id="CHEBI:30413"/>
    </ligand>
    <ligandPart>
        <name>Fe</name>
        <dbReference type="ChEBI" id="CHEBI:18248"/>
    </ligandPart>
</feature>
<dbReference type="VEuPathDB" id="FungiDB:ASPCADRAFT_204932"/>
<dbReference type="InterPro" id="IPR036396">
    <property type="entry name" value="Cyt_P450_sf"/>
</dbReference>
<dbReference type="SUPFAM" id="SSF48264">
    <property type="entry name" value="Cytochrome P450"/>
    <property type="match status" value="1"/>
</dbReference>
<dbReference type="GO" id="GO:0005506">
    <property type="term" value="F:iron ion binding"/>
    <property type="evidence" value="ECO:0007669"/>
    <property type="project" value="InterPro"/>
</dbReference>
<comment type="similarity">
    <text evidence="2">Belongs to the cytochrome P450 family.</text>
</comment>
<dbReference type="OrthoDB" id="3945418at2759"/>
<dbReference type="InterPro" id="IPR001128">
    <property type="entry name" value="Cyt_P450"/>
</dbReference>
<protein>
    <recommendedName>
        <fullName evidence="12">Cytochrome P450</fullName>
    </recommendedName>
</protein>
<dbReference type="PRINTS" id="PR00463">
    <property type="entry name" value="EP450I"/>
</dbReference>
<reference evidence="11" key="1">
    <citation type="journal article" date="2017" name="Genome Biol.">
        <title>Comparative genomics reveals high biological diversity and specific adaptations in the industrially and medically important fungal genus Aspergillus.</title>
        <authorList>
            <person name="de Vries R.P."/>
            <person name="Riley R."/>
            <person name="Wiebenga A."/>
            <person name="Aguilar-Osorio G."/>
            <person name="Amillis S."/>
            <person name="Uchima C.A."/>
            <person name="Anderluh G."/>
            <person name="Asadollahi M."/>
            <person name="Askin M."/>
            <person name="Barry K."/>
            <person name="Battaglia E."/>
            <person name="Bayram O."/>
            <person name="Benocci T."/>
            <person name="Braus-Stromeyer S.A."/>
            <person name="Caldana C."/>
            <person name="Canovas D."/>
            <person name="Cerqueira G.C."/>
            <person name="Chen F."/>
            <person name="Chen W."/>
            <person name="Choi C."/>
            <person name="Clum A."/>
            <person name="Dos Santos R.A."/>
            <person name="Damasio A.R."/>
            <person name="Diallinas G."/>
            <person name="Emri T."/>
            <person name="Fekete E."/>
            <person name="Flipphi M."/>
            <person name="Freyberg S."/>
            <person name="Gallo A."/>
            <person name="Gournas C."/>
            <person name="Habgood R."/>
            <person name="Hainaut M."/>
            <person name="Harispe M.L."/>
            <person name="Henrissat B."/>
            <person name="Hilden K.S."/>
            <person name="Hope R."/>
            <person name="Hossain A."/>
            <person name="Karabika E."/>
            <person name="Karaffa L."/>
            <person name="Karanyi Z."/>
            <person name="Krasevec N."/>
            <person name="Kuo A."/>
            <person name="Kusch H."/>
            <person name="LaButti K."/>
            <person name="Lagendijk E.L."/>
            <person name="Lapidus A."/>
            <person name="Levasseur A."/>
            <person name="Lindquist E."/>
            <person name="Lipzen A."/>
            <person name="Logrieco A.F."/>
            <person name="MacCabe A."/>
            <person name="Maekelae M.R."/>
            <person name="Malavazi I."/>
            <person name="Melin P."/>
            <person name="Meyer V."/>
            <person name="Mielnichuk N."/>
            <person name="Miskei M."/>
            <person name="Molnar A.P."/>
            <person name="Mule G."/>
            <person name="Ngan C.Y."/>
            <person name="Orejas M."/>
            <person name="Orosz E."/>
            <person name="Ouedraogo J.P."/>
            <person name="Overkamp K.M."/>
            <person name="Park H.-S."/>
            <person name="Perrone G."/>
            <person name="Piumi F."/>
            <person name="Punt P.J."/>
            <person name="Ram A.F."/>
            <person name="Ramon A."/>
            <person name="Rauscher S."/>
            <person name="Record E."/>
            <person name="Riano-Pachon D.M."/>
            <person name="Robert V."/>
            <person name="Roehrig J."/>
            <person name="Ruller R."/>
            <person name="Salamov A."/>
            <person name="Salih N.S."/>
            <person name="Samson R.A."/>
            <person name="Sandor E."/>
            <person name="Sanguinetti M."/>
            <person name="Schuetze T."/>
            <person name="Sepcic K."/>
            <person name="Shelest E."/>
            <person name="Sherlock G."/>
            <person name="Sophianopoulou V."/>
            <person name="Squina F.M."/>
            <person name="Sun H."/>
            <person name="Susca A."/>
            <person name="Todd R.B."/>
            <person name="Tsang A."/>
            <person name="Unkles S.E."/>
            <person name="van de Wiele N."/>
            <person name="van Rossen-Uffink D."/>
            <person name="Oliveira J.V."/>
            <person name="Vesth T.C."/>
            <person name="Visser J."/>
            <person name="Yu J.-H."/>
            <person name="Zhou M."/>
            <person name="Andersen M.R."/>
            <person name="Archer D.B."/>
            <person name="Baker S.E."/>
            <person name="Benoit I."/>
            <person name="Brakhage A.A."/>
            <person name="Braus G.H."/>
            <person name="Fischer R."/>
            <person name="Frisvad J.C."/>
            <person name="Goldman G.H."/>
            <person name="Houbraken J."/>
            <person name="Oakley B."/>
            <person name="Pocsi I."/>
            <person name="Scazzocchio C."/>
            <person name="Seiboth B."/>
            <person name="vanKuyk P.A."/>
            <person name="Wortman J."/>
            <person name="Dyer P.S."/>
            <person name="Grigoriev I.V."/>
        </authorList>
    </citation>
    <scope>NUCLEOTIDE SEQUENCE [LARGE SCALE GENOMIC DNA]</scope>
    <source>
        <strain evidence="11">ITEM 5010</strain>
    </source>
</reference>